<reference evidence="2 3" key="1">
    <citation type="journal article" date="2012" name="Int. J. Syst. Evol. Microbiol.">
        <title>Flammeovirga pacifica sp. nov., isolated from deep-sea sediment.</title>
        <authorList>
            <person name="Xu H."/>
            <person name="Fu Y."/>
            <person name="Yang N."/>
            <person name="Ding Z."/>
            <person name="Lai Q."/>
            <person name="Zeng R."/>
        </authorList>
    </citation>
    <scope>NUCLEOTIDE SEQUENCE [LARGE SCALE GENOMIC DNA]</scope>
    <source>
        <strain evidence="3">DSM 24597 / LMG 26175 / WPAGA1</strain>
    </source>
</reference>
<evidence type="ECO:0000313" key="3">
    <source>
        <dbReference type="Proteomes" id="UP000179797"/>
    </source>
</evidence>
<accession>A0A1S1YVH0</accession>
<name>A0A1S1YVH0_FLAPC</name>
<keyword evidence="3" id="KW-1185">Reference proteome</keyword>
<dbReference type="RefSeq" id="WP_044226661.1">
    <property type="nucleotide sequence ID" value="NZ_JRYR02000001.1"/>
</dbReference>
<comment type="caution">
    <text evidence="2">The sequence shown here is derived from an EMBL/GenBank/DDBJ whole genome shotgun (WGS) entry which is preliminary data.</text>
</comment>
<sequence>MKITKIFTIAALATIIFSCENTDKLEPENRTPQVENPEHQHTPDNSDHQFEKVTVGKPTVEDSKSIQLVEGNSFTPTRPLNDVTVSGTKIYAVDGTAFDNKVVAIDLENGNITSSFKAGNYATLSYNPSGLVVVEAGESMIELGLNGEGEITNEIYKKENPYGSMFVNYVLVDGSDTYWFDPSDHIRKYAFNNGNLTEDGTLDFELGFGMNATQDADFIYAYSGGKIAVVSKSSGKVENTIENLTGKVTLAVNDNYLVVGNKDQSTVKVYHKTTLKEMASVTVNQVYDVGVSDTKVVAYSKTENKVTVFDIQ</sequence>
<dbReference type="Gene3D" id="2.130.10.10">
    <property type="entry name" value="YVTN repeat-like/Quinoprotein amine dehydrogenase"/>
    <property type="match status" value="1"/>
</dbReference>
<dbReference type="OrthoDB" id="9821386at2"/>
<dbReference type="PROSITE" id="PS51257">
    <property type="entry name" value="PROKAR_LIPOPROTEIN"/>
    <property type="match status" value="1"/>
</dbReference>
<evidence type="ECO:0000256" key="1">
    <source>
        <dbReference type="SAM" id="MobiDB-lite"/>
    </source>
</evidence>
<proteinExistence type="predicted"/>
<evidence type="ECO:0000313" key="2">
    <source>
        <dbReference type="EMBL" id="OHX65028.1"/>
    </source>
</evidence>
<protein>
    <submittedName>
        <fullName evidence="2">Uncharacterized protein</fullName>
    </submittedName>
</protein>
<dbReference type="AlphaFoldDB" id="A0A1S1YVH0"/>
<organism evidence="2 3">
    <name type="scientific">Flammeovirga pacifica</name>
    <dbReference type="NCBI Taxonomy" id="915059"/>
    <lineage>
        <taxon>Bacteria</taxon>
        <taxon>Pseudomonadati</taxon>
        <taxon>Bacteroidota</taxon>
        <taxon>Cytophagia</taxon>
        <taxon>Cytophagales</taxon>
        <taxon>Flammeovirgaceae</taxon>
        <taxon>Flammeovirga</taxon>
    </lineage>
</organism>
<dbReference type="SUPFAM" id="SSF50998">
    <property type="entry name" value="Quinoprotein alcohol dehydrogenase-like"/>
    <property type="match status" value="1"/>
</dbReference>
<dbReference type="EMBL" id="JRYR02000001">
    <property type="protein sequence ID" value="OHX65028.1"/>
    <property type="molecule type" value="Genomic_DNA"/>
</dbReference>
<gene>
    <name evidence="2" type="ORF">NH26_01010</name>
</gene>
<feature type="region of interest" description="Disordered" evidence="1">
    <location>
        <begin position="26"/>
        <end position="50"/>
    </location>
</feature>
<feature type="compositionally biased region" description="Basic and acidic residues" evidence="1">
    <location>
        <begin position="36"/>
        <end position="50"/>
    </location>
</feature>
<dbReference type="InterPro" id="IPR011047">
    <property type="entry name" value="Quinoprotein_ADH-like_sf"/>
</dbReference>
<dbReference type="Proteomes" id="UP000179797">
    <property type="component" value="Unassembled WGS sequence"/>
</dbReference>
<dbReference type="STRING" id="915059.NH26_01010"/>
<dbReference type="InterPro" id="IPR015943">
    <property type="entry name" value="WD40/YVTN_repeat-like_dom_sf"/>
</dbReference>